<evidence type="ECO:0000259" key="7">
    <source>
        <dbReference type="Pfam" id="PF01336"/>
    </source>
</evidence>
<dbReference type="InterPro" id="IPR053870">
    <property type="entry name" value="TiaS-like_TCKD"/>
</dbReference>
<comment type="similarity">
    <text evidence="6">Belongs to the TiaS family.</text>
</comment>
<dbReference type="InterPro" id="IPR055394">
    <property type="entry name" value="Zn_ribbon_TiaS"/>
</dbReference>
<feature type="domain" description="TiaS FLD" evidence="8">
    <location>
        <begin position="146"/>
        <end position="256"/>
    </location>
</feature>
<evidence type="ECO:0000259" key="8">
    <source>
        <dbReference type="Pfam" id="PF08489"/>
    </source>
</evidence>
<evidence type="ECO:0000256" key="4">
    <source>
        <dbReference type="ARBA" id="ARBA00022741"/>
    </source>
</evidence>
<dbReference type="STRING" id="647171.MetfoDRAFT_0498"/>
<comment type="function">
    <text evidence="6">ATP-dependent agmatine transferase that catalyzes the formation of 2-agmatinylcytidine (agm2C) at the wobble position (C34) of tRNA(Ile2), converting the codon specificity from AUG to AUA.</text>
</comment>
<dbReference type="InterPro" id="IPR012340">
    <property type="entry name" value="NA-bd_OB-fold"/>
</dbReference>
<comment type="catalytic activity">
    <reaction evidence="6">
        <text>cytidine(34) in tRNA(Ile2) + agmatine + ATP + H2O = 2-agmatinylcytidine(34) in tRNA(Ile2) + AMP + 2 phosphate + 2 H(+)</text>
        <dbReference type="Rhea" id="RHEA:43608"/>
        <dbReference type="Rhea" id="RHEA-COMP:10625"/>
        <dbReference type="Rhea" id="RHEA-COMP:10626"/>
        <dbReference type="ChEBI" id="CHEBI:15377"/>
        <dbReference type="ChEBI" id="CHEBI:15378"/>
        <dbReference type="ChEBI" id="CHEBI:30616"/>
        <dbReference type="ChEBI" id="CHEBI:43474"/>
        <dbReference type="ChEBI" id="CHEBI:58145"/>
        <dbReference type="ChEBI" id="CHEBI:82748"/>
        <dbReference type="ChEBI" id="CHEBI:83545"/>
        <dbReference type="ChEBI" id="CHEBI:456215"/>
        <dbReference type="EC" id="6.3.4.22"/>
    </reaction>
</comment>
<dbReference type="EC" id="6.3.4.22" evidence="6"/>
<keyword evidence="2 6" id="KW-0436">Ligase</keyword>
<dbReference type="PANTHER" id="PTHR40705:SF1">
    <property type="entry name" value="TRNA(ILE2) 2-AGMATINYLCYTIDINE SYNTHETASE TIAS"/>
    <property type="match status" value="1"/>
</dbReference>
<dbReference type="Pfam" id="PF08489">
    <property type="entry name" value="TiaS_FLD"/>
    <property type="match status" value="1"/>
</dbReference>
<dbReference type="InterPro" id="IPR013696">
    <property type="entry name" value="TiaS_FLD"/>
</dbReference>
<dbReference type="Proteomes" id="UP000003706">
    <property type="component" value="Unassembled WGS sequence"/>
</dbReference>
<evidence type="ECO:0000256" key="5">
    <source>
        <dbReference type="ARBA" id="ARBA00022840"/>
    </source>
</evidence>
<dbReference type="Gene3D" id="3.30.70.2200">
    <property type="match status" value="1"/>
</dbReference>
<dbReference type="Pfam" id="PF22641">
    <property type="entry name" value="TiaS_TCKD"/>
    <property type="match status" value="1"/>
</dbReference>
<dbReference type="RefSeq" id="WP_007043942.1">
    <property type="nucleotide sequence ID" value="NZ_AGJL01000009.1"/>
</dbReference>
<dbReference type="GO" id="GO:0005524">
    <property type="term" value="F:ATP binding"/>
    <property type="evidence" value="ECO:0007669"/>
    <property type="project" value="UniProtKB-KW"/>
</dbReference>
<evidence type="ECO:0000313" key="11">
    <source>
        <dbReference type="EMBL" id="EHP88278.1"/>
    </source>
</evidence>
<evidence type="ECO:0000259" key="9">
    <source>
        <dbReference type="Pfam" id="PF22641"/>
    </source>
</evidence>
<evidence type="ECO:0000259" key="10">
    <source>
        <dbReference type="Pfam" id="PF23783"/>
    </source>
</evidence>
<evidence type="ECO:0000256" key="2">
    <source>
        <dbReference type="ARBA" id="ARBA00022598"/>
    </source>
</evidence>
<proteinExistence type="inferred from homology"/>
<dbReference type="OrthoDB" id="39189at2157"/>
<dbReference type="GO" id="GO:0002101">
    <property type="term" value="P:tRNA wobble cytosine modification"/>
    <property type="evidence" value="ECO:0007669"/>
    <property type="project" value="UniProtKB-UniRule"/>
</dbReference>
<dbReference type="GO" id="GO:0003676">
    <property type="term" value="F:nucleic acid binding"/>
    <property type="evidence" value="ECO:0007669"/>
    <property type="project" value="InterPro"/>
</dbReference>
<dbReference type="Gene3D" id="3.90.600.20">
    <property type="match status" value="1"/>
</dbReference>
<feature type="domain" description="TiaS C-terminal zinc ribbon" evidence="10">
    <location>
        <begin position="355"/>
        <end position="395"/>
    </location>
</feature>
<keyword evidence="5 6" id="KW-0067">ATP-binding</keyword>
<dbReference type="CDD" id="cd04482">
    <property type="entry name" value="RPA2_OBF_like"/>
    <property type="match status" value="1"/>
</dbReference>
<dbReference type="SUPFAM" id="SSF50249">
    <property type="entry name" value="Nucleic acid-binding proteins"/>
    <property type="match status" value="1"/>
</dbReference>
<dbReference type="HAMAP" id="MF_01892">
    <property type="entry name" value="tRNA_Ile2_agm2C_synt"/>
    <property type="match status" value="1"/>
</dbReference>
<comment type="caution">
    <text evidence="11">The sequence shown here is derived from an EMBL/GenBank/DDBJ whole genome shotgun (WGS) entry which is preliminary data.</text>
</comment>
<keyword evidence="1 6" id="KW-0963">Cytoplasm</keyword>
<dbReference type="AlphaFoldDB" id="H1KXH5"/>
<dbReference type="GO" id="GO:0016879">
    <property type="term" value="F:ligase activity, forming carbon-nitrogen bonds"/>
    <property type="evidence" value="ECO:0007669"/>
    <property type="project" value="UniProtKB-UniRule"/>
</dbReference>
<feature type="domain" description="OB" evidence="7">
    <location>
        <begin position="271"/>
        <end position="345"/>
    </location>
</feature>
<evidence type="ECO:0000256" key="6">
    <source>
        <dbReference type="HAMAP-Rule" id="MF_01892"/>
    </source>
</evidence>
<dbReference type="GO" id="GO:0005737">
    <property type="term" value="C:cytoplasm"/>
    <property type="evidence" value="ECO:0007669"/>
    <property type="project" value="UniProtKB-SubCell"/>
</dbReference>
<dbReference type="Pfam" id="PF23783">
    <property type="entry name" value="Zn_ribbon_TiaS"/>
    <property type="match status" value="1"/>
</dbReference>
<evidence type="ECO:0000256" key="3">
    <source>
        <dbReference type="ARBA" id="ARBA00022694"/>
    </source>
</evidence>
<keyword evidence="4 6" id="KW-0547">Nucleotide-binding</keyword>
<dbReference type="Gene3D" id="2.40.50.1010">
    <property type="match status" value="1"/>
</dbReference>
<accession>H1KXH5</accession>
<protein>
    <recommendedName>
        <fullName evidence="6">tRNA(Ile2) 2-agmatinylcytidine synthetase TiaS</fullName>
        <shortName evidence="6">tRNA(Ile2)-agm2C synthetase</shortName>
        <ecNumber evidence="6">6.3.4.22</ecNumber>
    </recommendedName>
    <alternativeName>
        <fullName evidence="6">tRNA(Ile2) agmatidine synthetase</fullName>
    </alternativeName>
</protein>
<keyword evidence="3 6" id="KW-0819">tRNA processing</keyword>
<reference evidence="11 12" key="1">
    <citation type="submission" date="2011-09" db="EMBL/GenBank/DDBJ databases">
        <title>The draft genome of Methanotorris formicicus Mc-S-70.</title>
        <authorList>
            <consortium name="US DOE Joint Genome Institute (JGI-PGF)"/>
            <person name="Lucas S."/>
            <person name="Han J."/>
            <person name="Lapidus A."/>
            <person name="Cheng J.-F."/>
            <person name="Goodwin L."/>
            <person name="Pitluck S."/>
            <person name="Peters L."/>
            <person name="Land M.L."/>
            <person name="Hauser L."/>
            <person name="Sieprawska-Lupa M."/>
            <person name="Takai K."/>
            <person name="Miyazaki J."/>
            <person name="Whitman W."/>
            <person name="Woyke T.J."/>
        </authorList>
    </citation>
    <scope>NUCLEOTIDE SEQUENCE [LARGE SCALE GENOMIC DNA]</scope>
    <source>
        <strain evidence="11 12">Mc-S-70</strain>
    </source>
</reference>
<keyword evidence="12" id="KW-1185">Reference proteome</keyword>
<dbReference type="PATRIC" id="fig|647171.4.peg.494"/>
<feature type="domain" description="TiaS-like TCKD" evidence="9">
    <location>
        <begin position="2"/>
        <end position="143"/>
    </location>
</feature>
<dbReference type="Pfam" id="PF01336">
    <property type="entry name" value="tRNA_anti-codon"/>
    <property type="match status" value="1"/>
</dbReference>
<organism evidence="11 12">
    <name type="scientific">Methanotorris formicicus Mc-S-70</name>
    <dbReference type="NCBI Taxonomy" id="647171"/>
    <lineage>
        <taxon>Archaea</taxon>
        <taxon>Methanobacteriati</taxon>
        <taxon>Methanobacteriota</taxon>
        <taxon>Methanomada group</taxon>
        <taxon>Methanococci</taxon>
        <taxon>Methanococcales</taxon>
        <taxon>Methanocaldococcaceae</taxon>
        <taxon>Methanotorris</taxon>
    </lineage>
</organism>
<sequence length="417" mass="48185">MFIGIDDTDSPNKYCTTYIATLLIEEFKELGYKVEMPKLIRMNPTVKYKTRGNGGVSIRIIEDKKLDDEKKEIKNIVVEYVENYADFEYETTNPGIVFLDEENYAKNKDLLNSYYKKVLYDIVSIDYAENILKKINAEYIKYKKGYGIIGALGAISSNPPYTYELLAYRKRENWGKERFVDEKSVFEMDEKTFPFTFNNVDYDEGKSIIAPHTKCPVLYGIRGIDKDILIEAMNMIKSEGIDRYMIFKTNQGTDVHLRYMKIKNIYPNIGVIIYGKVVKEPKNLPGGHVVFRVSDGTGEIDCIAYEPTKKFRNIVRKLIVEDLIGVYGTVREEPFEINIEKLKIIKLAKKYIKDKKCECGGTLRAKGKKGGYKCKKCGKVIKYDEIKLIEVERDITEGFYEVPPSARRHLSKPILLF</sequence>
<evidence type="ECO:0000256" key="1">
    <source>
        <dbReference type="ARBA" id="ARBA00022490"/>
    </source>
</evidence>
<name>H1KXH5_9EURY</name>
<gene>
    <name evidence="6" type="primary">tiaS</name>
    <name evidence="11" type="ORF">MetfoDRAFT_0498</name>
</gene>
<evidence type="ECO:0000313" key="12">
    <source>
        <dbReference type="Proteomes" id="UP000003706"/>
    </source>
</evidence>
<dbReference type="InterPro" id="IPR004365">
    <property type="entry name" value="NA-bd_OB_tRNA"/>
</dbReference>
<dbReference type="PANTHER" id="PTHR40705">
    <property type="entry name" value="TRNA(ILE2) 2-AGMATINYLCYTIDINE SYNTHETASE TIAS"/>
    <property type="match status" value="1"/>
</dbReference>
<dbReference type="InterPro" id="IPR024913">
    <property type="entry name" value="tRNA_Ile2__agm2C_synt"/>
</dbReference>
<dbReference type="EMBL" id="AGJL01000009">
    <property type="protein sequence ID" value="EHP88278.1"/>
    <property type="molecule type" value="Genomic_DNA"/>
</dbReference>
<comment type="subcellular location">
    <subcellularLocation>
        <location evidence="6">Cytoplasm</location>
    </subcellularLocation>
</comment>